<dbReference type="Gene3D" id="3.90.550.10">
    <property type="entry name" value="Spore Coat Polysaccharide Biosynthesis Protein SpsA, Chain A"/>
    <property type="match status" value="1"/>
</dbReference>
<dbReference type="EMBL" id="MPRL01000065">
    <property type="protein sequence ID" value="OOZ38988.1"/>
    <property type="molecule type" value="Genomic_DNA"/>
</dbReference>
<organism evidence="2 3">
    <name type="scientific">Solemya pervernicosa gill symbiont</name>
    <dbReference type="NCBI Taxonomy" id="642797"/>
    <lineage>
        <taxon>Bacteria</taxon>
        <taxon>Pseudomonadati</taxon>
        <taxon>Pseudomonadota</taxon>
        <taxon>Gammaproteobacteria</taxon>
        <taxon>sulfur-oxidizing symbionts</taxon>
    </lineage>
</organism>
<comment type="caution">
    <text evidence="2">The sequence shown here is derived from an EMBL/GenBank/DDBJ whole genome shotgun (WGS) entry which is preliminary data.</text>
</comment>
<sequence length="304" mass="34577">MSQPPLVSVVIATYNRSNALAYAISSVLSQTFTDFEVLVVGDGCTDDSQAVVEGFDDPRVKWIGLDHNHGHQAEPNNIGISNARGKYIAYLGHDDLWFPHHLQSSVDALETGFDLSYTLTLSIAEKEGLHHLLPISVSYITGMWIPPSSVLHRRSLIDDIGAWRLHRELKQSPDSELIQRAADAGKKFVNVPRLSALKIPAACRRNVYKLRSCDEQHYWYDRISSEPELEAVELAKCYIELSQIDSNGEKLKSLALQFKRRRYQSFFKLRLLNKLSKIFGRPLNLIEQSQIYKDLNPRQSSKRE</sequence>
<dbReference type="InterPro" id="IPR001173">
    <property type="entry name" value="Glyco_trans_2-like"/>
</dbReference>
<name>A0A1T2L1K0_9GAMM</name>
<keyword evidence="3" id="KW-1185">Reference proteome</keyword>
<accession>A0A1T2L1K0</accession>
<dbReference type="GO" id="GO:0016758">
    <property type="term" value="F:hexosyltransferase activity"/>
    <property type="evidence" value="ECO:0007669"/>
    <property type="project" value="UniProtKB-ARBA"/>
</dbReference>
<gene>
    <name evidence="2" type="ORF">BOW53_13380</name>
</gene>
<dbReference type="InterPro" id="IPR029044">
    <property type="entry name" value="Nucleotide-diphossugar_trans"/>
</dbReference>
<dbReference type="PANTHER" id="PTHR22916">
    <property type="entry name" value="GLYCOSYLTRANSFERASE"/>
    <property type="match status" value="1"/>
</dbReference>
<dbReference type="PANTHER" id="PTHR22916:SF3">
    <property type="entry name" value="UDP-GLCNAC:BETAGAL BETA-1,3-N-ACETYLGLUCOSAMINYLTRANSFERASE-LIKE PROTEIN 1"/>
    <property type="match status" value="1"/>
</dbReference>
<feature type="domain" description="Glycosyltransferase 2-like" evidence="1">
    <location>
        <begin position="8"/>
        <end position="123"/>
    </location>
</feature>
<evidence type="ECO:0000259" key="1">
    <source>
        <dbReference type="Pfam" id="PF00535"/>
    </source>
</evidence>
<evidence type="ECO:0000313" key="3">
    <source>
        <dbReference type="Proteomes" id="UP000191110"/>
    </source>
</evidence>
<dbReference type="RefSeq" id="WP_078484592.1">
    <property type="nucleotide sequence ID" value="NZ_MPRL01000065.1"/>
</dbReference>
<protein>
    <recommendedName>
        <fullName evidence="1">Glycosyltransferase 2-like domain-containing protein</fullName>
    </recommendedName>
</protein>
<evidence type="ECO:0000313" key="2">
    <source>
        <dbReference type="EMBL" id="OOZ38988.1"/>
    </source>
</evidence>
<proteinExistence type="predicted"/>
<dbReference type="AlphaFoldDB" id="A0A1T2L1K0"/>
<reference evidence="2 3" key="1">
    <citation type="submission" date="2016-11" db="EMBL/GenBank/DDBJ databases">
        <title>Mixed transmission modes and dynamic genome evolution in an obligate animal-bacterial symbiosis.</title>
        <authorList>
            <person name="Russell S.L."/>
            <person name="Corbett-Detig R.B."/>
            <person name="Cavanaugh C.M."/>
        </authorList>
    </citation>
    <scope>NUCLEOTIDE SEQUENCE [LARGE SCALE GENOMIC DNA]</scope>
    <source>
        <strain evidence="2">Sveles-Q1</strain>
    </source>
</reference>
<dbReference type="Proteomes" id="UP000191110">
    <property type="component" value="Unassembled WGS sequence"/>
</dbReference>
<dbReference type="OrthoDB" id="9805612at2"/>
<dbReference type="Pfam" id="PF00535">
    <property type="entry name" value="Glycos_transf_2"/>
    <property type="match status" value="1"/>
</dbReference>
<dbReference type="SUPFAM" id="SSF53448">
    <property type="entry name" value="Nucleotide-diphospho-sugar transferases"/>
    <property type="match status" value="1"/>
</dbReference>